<organism evidence="2 3">
    <name type="scientific">Ruegeria arenilitoris</name>
    <dbReference type="NCBI Taxonomy" id="1173585"/>
    <lineage>
        <taxon>Bacteria</taxon>
        <taxon>Pseudomonadati</taxon>
        <taxon>Pseudomonadota</taxon>
        <taxon>Alphaproteobacteria</taxon>
        <taxon>Rhodobacterales</taxon>
        <taxon>Roseobacteraceae</taxon>
        <taxon>Ruegeria</taxon>
    </lineage>
</organism>
<name>A0A238KEQ4_9RHOB</name>
<dbReference type="Proteomes" id="UP000202485">
    <property type="component" value="Unassembled WGS sequence"/>
</dbReference>
<keyword evidence="1" id="KW-1133">Transmembrane helix</keyword>
<evidence type="ECO:0000313" key="2">
    <source>
        <dbReference type="EMBL" id="SMX41067.1"/>
    </source>
</evidence>
<reference evidence="3" key="1">
    <citation type="submission" date="2017-05" db="EMBL/GenBank/DDBJ databases">
        <authorList>
            <person name="Rodrigo-Torres L."/>
            <person name="Arahal R. D."/>
            <person name="Lucena T."/>
        </authorList>
    </citation>
    <scope>NUCLEOTIDE SEQUENCE [LARGE SCALE GENOMIC DNA]</scope>
    <source>
        <strain evidence="3">CECT 8715</strain>
    </source>
</reference>
<dbReference type="EMBL" id="FXYG01000002">
    <property type="protein sequence ID" value="SMX41067.1"/>
    <property type="molecule type" value="Genomic_DNA"/>
</dbReference>
<keyword evidence="1" id="KW-0812">Transmembrane</keyword>
<protein>
    <submittedName>
        <fullName evidence="2">Uncharacterized protein</fullName>
    </submittedName>
</protein>
<keyword evidence="1" id="KW-0472">Membrane</keyword>
<dbReference type="RefSeq" id="WP_093963408.1">
    <property type="nucleotide sequence ID" value="NZ_FXYG01000002.1"/>
</dbReference>
<sequence length="121" mass="13616">MAEALLLLGFFVLASISAWVSSLILASVFPFFNFKTEYTEYLLRVSGAPPTRLRLLLTVYGANSYFFKIDWGHDSPAPGALKTTPNRNLFRMLLLTLATLIFTVFLWIAAFAMFNIISARI</sequence>
<dbReference type="AlphaFoldDB" id="A0A238KEQ4"/>
<dbReference type="OrthoDB" id="9920158at2"/>
<evidence type="ECO:0000256" key="1">
    <source>
        <dbReference type="SAM" id="Phobius"/>
    </source>
</evidence>
<keyword evidence="3" id="KW-1185">Reference proteome</keyword>
<proteinExistence type="predicted"/>
<feature type="transmembrane region" description="Helical" evidence="1">
    <location>
        <begin position="92"/>
        <end position="117"/>
    </location>
</feature>
<evidence type="ECO:0000313" key="3">
    <source>
        <dbReference type="Proteomes" id="UP000202485"/>
    </source>
</evidence>
<gene>
    <name evidence="2" type="ORF">RUA8715_01889</name>
</gene>
<accession>A0A238KEQ4</accession>